<feature type="domain" description="7TM GPCR serpentine receptor class x (Srx)" evidence="2">
    <location>
        <begin position="22"/>
        <end position="264"/>
    </location>
</feature>
<feature type="transmembrane region" description="Helical" evidence="1">
    <location>
        <begin position="224"/>
        <end position="244"/>
    </location>
</feature>
<keyword evidence="1" id="KW-0472">Membrane</keyword>
<dbReference type="SUPFAM" id="SSF81321">
    <property type="entry name" value="Family A G protein-coupled receptor-like"/>
    <property type="match status" value="1"/>
</dbReference>
<gene>
    <name evidence="3" type="primary">Acey_s0177.g577</name>
    <name evidence="3" type="ORF">Y032_0177g577</name>
</gene>
<dbReference type="Gene3D" id="1.20.1070.10">
    <property type="entry name" value="Rhodopsin 7-helix transmembrane proteins"/>
    <property type="match status" value="1"/>
</dbReference>
<feature type="transmembrane region" description="Helical" evidence="1">
    <location>
        <begin position="256"/>
        <end position="280"/>
    </location>
</feature>
<dbReference type="PANTHER" id="PTHR22718">
    <property type="entry name" value="SERPENTINE RECEPTOR, CLASS X"/>
    <property type="match status" value="1"/>
</dbReference>
<keyword evidence="1" id="KW-0812">Transmembrane</keyword>
<reference evidence="4" key="1">
    <citation type="journal article" date="2015" name="Nat. Genet.">
        <title>The genome and transcriptome of the zoonotic hookworm Ancylostoma ceylanicum identify infection-specific gene families.</title>
        <authorList>
            <person name="Schwarz E.M."/>
            <person name="Hu Y."/>
            <person name="Antoshechkin I."/>
            <person name="Miller M.M."/>
            <person name="Sternberg P.W."/>
            <person name="Aroian R.V."/>
        </authorList>
    </citation>
    <scope>NUCLEOTIDE SEQUENCE</scope>
    <source>
        <strain evidence="4">HY135</strain>
    </source>
</reference>
<feature type="transmembrane region" description="Helical" evidence="1">
    <location>
        <begin position="131"/>
        <end position="152"/>
    </location>
</feature>
<sequence length="316" mass="36094">MQMEPTLAIRVTCAVLILVPAMAGFVLQIVVTIAFLIGWKTMKNNSFYIIMVQIISCNICALFLDLYIAFPLTLTGTQYMGDSILLYRGPLFLEGVAFHGLLLLSFLLTLNRAAAFFFPEMNDDVFSPKGTTILSTGVWMYISIIVILDYAFGCEKQFLKDEFYFRYHCECTLSLRLCFANFIVYQSYVIPPTMILLYVLVYVRIRLSYHATTRGSNTQVEVRFLWQTIPLGILLSIQMISFTMLPKLPVSGYGRFFVTTATNLVTIFNNMTPPTILLVYNRDIRKYARQAFSNCFHSSAGNSTRKGYCRVLKIYK</sequence>
<dbReference type="PANTHER" id="PTHR22718:SF25">
    <property type="entry name" value="G-PROTEIN COUPLED RECEPTORS FAMILY 1 PROFILE DOMAIN-CONTAINING PROTEIN"/>
    <property type="match status" value="1"/>
</dbReference>
<evidence type="ECO:0000313" key="4">
    <source>
        <dbReference type="Proteomes" id="UP000024635"/>
    </source>
</evidence>
<dbReference type="EMBL" id="JARK01001513">
    <property type="protein sequence ID" value="EYB93910.1"/>
    <property type="molecule type" value="Genomic_DNA"/>
</dbReference>
<protein>
    <recommendedName>
        <fullName evidence="2">7TM GPCR serpentine receptor class x (Srx) domain-containing protein</fullName>
    </recommendedName>
</protein>
<organism evidence="3 4">
    <name type="scientific">Ancylostoma ceylanicum</name>
    <dbReference type="NCBI Taxonomy" id="53326"/>
    <lineage>
        <taxon>Eukaryota</taxon>
        <taxon>Metazoa</taxon>
        <taxon>Ecdysozoa</taxon>
        <taxon>Nematoda</taxon>
        <taxon>Chromadorea</taxon>
        <taxon>Rhabditida</taxon>
        <taxon>Rhabditina</taxon>
        <taxon>Rhabditomorpha</taxon>
        <taxon>Strongyloidea</taxon>
        <taxon>Ancylostomatidae</taxon>
        <taxon>Ancylostomatinae</taxon>
        <taxon>Ancylostoma</taxon>
    </lineage>
</organism>
<keyword evidence="4" id="KW-1185">Reference proteome</keyword>
<feature type="transmembrane region" description="Helical" evidence="1">
    <location>
        <begin position="46"/>
        <end position="70"/>
    </location>
</feature>
<dbReference type="Proteomes" id="UP000024635">
    <property type="component" value="Unassembled WGS sequence"/>
</dbReference>
<feature type="transmembrane region" description="Helical" evidence="1">
    <location>
        <begin position="6"/>
        <end position="39"/>
    </location>
</feature>
<accession>A0A016STP2</accession>
<dbReference type="Pfam" id="PF10328">
    <property type="entry name" value="7TM_GPCR_Srx"/>
    <property type="match status" value="1"/>
</dbReference>
<feature type="transmembrane region" description="Helical" evidence="1">
    <location>
        <begin position="90"/>
        <end position="110"/>
    </location>
</feature>
<evidence type="ECO:0000256" key="1">
    <source>
        <dbReference type="SAM" id="Phobius"/>
    </source>
</evidence>
<feature type="transmembrane region" description="Helical" evidence="1">
    <location>
        <begin position="182"/>
        <end position="203"/>
    </location>
</feature>
<dbReference type="AlphaFoldDB" id="A0A016STP2"/>
<keyword evidence="1" id="KW-1133">Transmembrane helix</keyword>
<dbReference type="OrthoDB" id="5868068at2759"/>
<name>A0A016STP2_9BILA</name>
<dbReference type="InterPro" id="IPR019430">
    <property type="entry name" value="7TM_GPCR_serpentine_rcpt_Srx"/>
</dbReference>
<evidence type="ECO:0000313" key="3">
    <source>
        <dbReference type="EMBL" id="EYB93910.1"/>
    </source>
</evidence>
<comment type="caution">
    <text evidence="3">The sequence shown here is derived from an EMBL/GenBank/DDBJ whole genome shotgun (WGS) entry which is preliminary data.</text>
</comment>
<evidence type="ECO:0000259" key="2">
    <source>
        <dbReference type="Pfam" id="PF10328"/>
    </source>
</evidence>
<proteinExistence type="predicted"/>